<gene>
    <name evidence="1" type="ORF">B5F17_11100</name>
</gene>
<reference evidence="2" key="1">
    <citation type="submission" date="2017-04" db="EMBL/GenBank/DDBJ databases">
        <title>Function of individual gut microbiota members based on whole genome sequencing of pure cultures obtained from chicken caecum.</title>
        <authorList>
            <person name="Medvecky M."/>
            <person name="Cejkova D."/>
            <person name="Polansky O."/>
            <person name="Karasova D."/>
            <person name="Kubasova T."/>
            <person name="Cizek A."/>
            <person name="Rychlik I."/>
        </authorList>
    </citation>
    <scope>NUCLEOTIDE SEQUENCE [LARGE SCALE GENOMIC DNA]</scope>
    <source>
        <strain evidence="2">An180</strain>
    </source>
</reference>
<dbReference type="Pfam" id="PF04439">
    <property type="entry name" value="Adenyl_transf"/>
    <property type="match status" value="1"/>
</dbReference>
<dbReference type="RefSeq" id="WP_087373868.1">
    <property type="nucleotide sequence ID" value="NZ_NFKK01000015.1"/>
</dbReference>
<comment type="caution">
    <text evidence="1">The sequence shown here is derived from an EMBL/GenBank/DDBJ whole genome shotgun (WGS) entry which is preliminary data.</text>
</comment>
<dbReference type="Gene3D" id="1.20.120.330">
    <property type="entry name" value="Nucleotidyltransferases domain 2"/>
    <property type="match status" value="1"/>
</dbReference>
<dbReference type="Proteomes" id="UP000195897">
    <property type="component" value="Unassembled WGS sequence"/>
</dbReference>
<dbReference type="SUPFAM" id="SSF81631">
    <property type="entry name" value="PAP/OAS1 substrate-binding domain"/>
    <property type="match status" value="1"/>
</dbReference>
<name>A0A1Y4L553_9FIRM</name>
<proteinExistence type="predicted"/>
<dbReference type="InterPro" id="IPR043519">
    <property type="entry name" value="NT_sf"/>
</dbReference>
<dbReference type="AlphaFoldDB" id="A0A1Y4L553"/>
<evidence type="ECO:0000313" key="2">
    <source>
        <dbReference type="Proteomes" id="UP000195897"/>
    </source>
</evidence>
<organism evidence="1 2">
    <name type="scientific">Butyricicoccus pullicaecorum</name>
    <dbReference type="NCBI Taxonomy" id="501571"/>
    <lineage>
        <taxon>Bacteria</taxon>
        <taxon>Bacillati</taxon>
        <taxon>Bacillota</taxon>
        <taxon>Clostridia</taxon>
        <taxon>Eubacteriales</taxon>
        <taxon>Butyricicoccaceae</taxon>
        <taxon>Butyricicoccus</taxon>
    </lineage>
</organism>
<protein>
    <recommendedName>
        <fullName evidence="3">Aminoglycoside adenylyltransferase</fullName>
    </recommendedName>
</protein>
<sequence length="290" mass="33733">MRTEQEMMNLILDFAKMDDRILAAYLKGSRTNPNVPPDIYRDFDIMYVVTETYSFIHDTSWMKHFGTVMLMQEQDTDFGYGGRFQIRSNYDESYSWLLLFDDGNRIDVGVETLAVMESGRNRNKLFLPLLDKVDCLPHLPPPTDEDFHIKKPSEKRFHGCCNEFFWSLCDVAKGIARDELPFAMTTYHALSREMLEVMLDWYIGIGTNYTVSGGKLHKYLKKYLPSDFYTAYQNIYCDASYTSFWASIDTAIQLFRKAALLVAQDGGFTYPEQEEQAAKKYMQYIRSTLA</sequence>
<dbReference type="InterPro" id="IPR007530">
    <property type="entry name" value="Aminoglycoside_adenylylTfrase"/>
</dbReference>
<evidence type="ECO:0008006" key="3">
    <source>
        <dbReference type="Google" id="ProtNLM"/>
    </source>
</evidence>
<accession>A0A1Y4L553</accession>
<dbReference type="EMBL" id="NFKK01000015">
    <property type="protein sequence ID" value="OUP51907.1"/>
    <property type="molecule type" value="Genomic_DNA"/>
</dbReference>
<evidence type="ECO:0000313" key="1">
    <source>
        <dbReference type="EMBL" id="OUP51907.1"/>
    </source>
</evidence>
<dbReference type="SUPFAM" id="SSF81301">
    <property type="entry name" value="Nucleotidyltransferase"/>
    <property type="match status" value="1"/>
</dbReference>
<dbReference type="Gene3D" id="3.30.460.10">
    <property type="entry name" value="Beta Polymerase, domain 2"/>
    <property type="match status" value="1"/>
</dbReference>